<dbReference type="AlphaFoldDB" id="A0A1J1IRE6"/>
<dbReference type="Proteomes" id="UP000183832">
    <property type="component" value="Unassembled WGS sequence"/>
</dbReference>
<evidence type="ECO:0000256" key="1">
    <source>
        <dbReference type="SAM" id="SignalP"/>
    </source>
</evidence>
<dbReference type="EMBL" id="CVRI01000058">
    <property type="protein sequence ID" value="CRL02813.1"/>
    <property type="molecule type" value="Genomic_DNA"/>
</dbReference>
<evidence type="ECO:0000313" key="3">
    <source>
        <dbReference type="Proteomes" id="UP000183832"/>
    </source>
</evidence>
<evidence type="ECO:0000313" key="2">
    <source>
        <dbReference type="EMBL" id="CRL02813.1"/>
    </source>
</evidence>
<sequence length="112" mass="13265">MKFISKFMMIKLRLVLSITEAIRPIYRKTSSYLNDLHMRIKIEFSTSLCFQTFHKWPMNEGQATKSKRKWGALKLLPFVINYHTVQFYNKIQASSFCLVSLLFDARTQKSAY</sequence>
<gene>
    <name evidence="2" type="ORF">CLUMA_CG015949</name>
</gene>
<feature type="signal peptide" evidence="1">
    <location>
        <begin position="1"/>
        <end position="17"/>
    </location>
</feature>
<keyword evidence="1" id="KW-0732">Signal</keyword>
<feature type="chain" id="PRO_5012181843" evidence="1">
    <location>
        <begin position="18"/>
        <end position="112"/>
    </location>
</feature>
<name>A0A1J1IRE6_9DIPT</name>
<proteinExistence type="predicted"/>
<protein>
    <submittedName>
        <fullName evidence="2">CLUMA_CG015949, isoform A</fullName>
    </submittedName>
</protein>
<keyword evidence="3" id="KW-1185">Reference proteome</keyword>
<accession>A0A1J1IRE6</accession>
<reference evidence="2 3" key="1">
    <citation type="submission" date="2015-04" db="EMBL/GenBank/DDBJ databases">
        <authorList>
            <person name="Syromyatnikov M.Y."/>
            <person name="Popov V.N."/>
        </authorList>
    </citation>
    <scope>NUCLEOTIDE SEQUENCE [LARGE SCALE GENOMIC DNA]</scope>
</reference>
<organism evidence="2 3">
    <name type="scientific">Clunio marinus</name>
    <dbReference type="NCBI Taxonomy" id="568069"/>
    <lineage>
        <taxon>Eukaryota</taxon>
        <taxon>Metazoa</taxon>
        <taxon>Ecdysozoa</taxon>
        <taxon>Arthropoda</taxon>
        <taxon>Hexapoda</taxon>
        <taxon>Insecta</taxon>
        <taxon>Pterygota</taxon>
        <taxon>Neoptera</taxon>
        <taxon>Endopterygota</taxon>
        <taxon>Diptera</taxon>
        <taxon>Nematocera</taxon>
        <taxon>Chironomoidea</taxon>
        <taxon>Chironomidae</taxon>
        <taxon>Clunio</taxon>
    </lineage>
</organism>